<dbReference type="RefSeq" id="WP_114842329.1">
    <property type="nucleotide sequence ID" value="NZ_CP031219.1"/>
</dbReference>
<keyword evidence="3" id="KW-1185">Reference proteome</keyword>
<feature type="domain" description="Damage-control phosphatase ARMT1-like metal-binding" evidence="1">
    <location>
        <begin position="5"/>
        <end position="279"/>
    </location>
</feature>
<name>A0AAX2AI36_9BACT</name>
<dbReference type="SUPFAM" id="SSF111321">
    <property type="entry name" value="AF1104-like"/>
    <property type="match status" value="1"/>
</dbReference>
<dbReference type="Pfam" id="PF01937">
    <property type="entry name" value="ARMT1-like_dom"/>
    <property type="match status" value="1"/>
</dbReference>
<comment type="caution">
    <text evidence="2">The sequence shown here is derived from an EMBL/GenBank/DDBJ whole genome shotgun (WGS) entry which is preliminary data.</text>
</comment>
<dbReference type="Gene3D" id="1.10.285.20">
    <property type="entry name" value="Uncharacterised protein PF01937, DUF89, domain 2"/>
    <property type="match status" value="1"/>
</dbReference>
<dbReference type="InterPro" id="IPR002791">
    <property type="entry name" value="ARMT1-like_metal-bd"/>
</dbReference>
<proteinExistence type="predicted"/>
<dbReference type="KEGG" id="amyt:AMYT_1920"/>
<evidence type="ECO:0000259" key="1">
    <source>
        <dbReference type="Pfam" id="PF01937"/>
    </source>
</evidence>
<gene>
    <name evidence="2" type="ORF">CP985_09790</name>
</gene>
<organism evidence="2 3">
    <name type="scientific">Malaciobacter mytili LMG 24559</name>
    <dbReference type="NCBI Taxonomy" id="1032238"/>
    <lineage>
        <taxon>Bacteria</taxon>
        <taxon>Pseudomonadati</taxon>
        <taxon>Campylobacterota</taxon>
        <taxon>Epsilonproteobacteria</taxon>
        <taxon>Campylobacterales</taxon>
        <taxon>Arcobacteraceae</taxon>
        <taxon>Malaciobacter</taxon>
    </lineage>
</organism>
<evidence type="ECO:0000313" key="2">
    <source>
        <dbReference type="EMBL" id="RXK15176.1"/>
    </source>
</evidence>
<accession>A0AAX2AI36</accession>
<dbReference type="InterPro" id="IPR036075">
    <property type="entry name" value="ARMT-1-like_metal-bd_sf"/>
</dbReference>
<evidence type="ECO:0000313" key="3">
    <source>
        <dbReference type="Proteomes" id="UP000290092"/>
    </source>
</evidence>
<dbReference type="Proteomes" id="UP000290092">
    <property type="component" value="Unassembled WGS sequence"/>
</dbReference>
<dbReference type="EMBL" id="NXID01000035">
    <property type="protein sequence ID" value="RXK15176.1"/>
    <property type="molecule type" value="Genomic_DNA"/>
</dbReference>
<dbReference type="InterPro" id="IPR014444">
    <property type="entry name" value="PH1575-like"/>
</dbReference>
<protein>
    <recommendedName>
        <fullName evidence="1">Damage-control phosphatase ARMT1-like metal-binding domain-containing protein</fullName>
    </recommendedName>
</protein>
<dbReference type="AlphaFoldDB" id="A0AAX2AI36"/>
<sequence length="285" mass="32033">MNITNTCVTCIIGQIEKATKLLNLNETLATEIMKEVKQKALNFDFSKTPPYVAKEVYELLAQKTNLKDPLEDLKQASIKNALNYQEIINKEIKSSQDKLFTAIKGAVAGNVIDFAVTREFSLEEEINSIFHTDFSINDYNIFKEKLQSSNSLLILSDNAGENVFDKILIKTIKELYPQIQITYATRGKAIINDITIKEALQIGIDKYCSVISSGVDTPGLEKSQASKEFMQIFNKAPLILSKGMGNFECLESYNDNRIFFLYKVKCEVVADKIGQTVGEIILKRG</sequence>
<dbReference type="PIRSF" id="PIRSF006593">
    <property type="entry name" value="UCP006593"/>
    <property type="match status" value="1"/>
</dbReference>
<dbReference type="Gene3D" id="3.40.50.10880">
    <property type="entry name" value="Uncharacterised protein PF01937, DUF89, domain 3"/>
    <property type="match status" value="1"/>
</dbReference>
<reference evidence="2 3" key="1">
    <citation type="submission" date="2017-09" db="EMBL/GenBank/DDBJ databases">
        <title>Genomics of the genus Arcobacter.</title>
        <authorList>
            <person name="Perez-Cataluna A."/>
            <person name="Figueras M.J."/>
            <person name="Salas-Masso N."/>
        </authorList>
    </citation>
    <scope>NUCLEOTIDE SEQUENCE [LARGE SCALE GENOMIC DNA]</scope>
    <source>
        <strain evidence="2 3">CECT 7386</strain>
    </source>
</reference>